<dbReference type="HOGENOM" id="CLU_037850_3_2_9"/>
<organism evidence="7 8">
    <name type="scientific">Clostridium perfringens (strain ATCC 13124 / DSM 756 / JCM 1290 / NCIMB 6125 / NCTC 8237 / Type A)</name>
    <dbReference type="NCBI Taxonomy" id="195103"/>
    <lineage>
        <taxon>Bacteria</taxon>
        <taxon>Bacillati</taxon>
        <taxon>Bacillota</taxon>
        <taxon>Clostridia</taxon>
        <taxon>Eubacteriales</taxon>
        <taxon>Clostridiaceae</taxon>
        <taxon>Clostridium</taxon>
    </lineage>
</organism>
<dbReference type="PANTHER" id="PTHR32432:SF4">
    <property type="entry name" value="CELL DIVISION PROTEIN FTSA"/>
    <property type="match status" value="1"/>
</dbReference>
<gene>
    <name evidence="7" type="primary">ftsA</name>
    <name evidence="7" type="ordered locus">CPF_2019</name>
</gene>
<dbReference type="Gene3D" id="3.30.420.40">
    <property type="match status" value="2"/>
</dbReference>
<dbReference type="InterPro" id="IPR043129">
    <property type="entry name" value="ATPase_NBD"/>
</dbReference>
<dbReference type="SUPFAM" id="SSF53067">
    <property type="entry name" value="Actin-like ATPase domain"/>
    <property type="match status" value="2"/>
</dbReference>
<dbReference type="eggNOG" id="COG0849">
    <property type="taxonomic scope" value="Bacteria"/>
</dbReference>
<feature type="domain" description="SHS2" evidence="6">
    <location>
        <begin position="5"/>
        <end position="184"/>
    </location>
</feature>
<evidence type="ECO:0000256" key="2">
    <source>
        <dbReference type="ARBA" id="ARBA00022618"/>
    </source>
</evidence>
<evidence type="ECO:0000256" key="5">
    <source>
        <dbReference type="PIRNR" id="PIRNR003101"/>
    </source>
</evidence>
<keyword evidence="2 5" id="KW-0132">Cell division</keyword>
<dbReference type="RefSeq" id="WP_003478307.1">
    <property type="nucleotide sequence ID" value="NC_008261.1"/>
</dbReference>
<protein>
    <recommendedName>
        <fullName evidence="5">Cell division protein FtsA</fullName>
    </recommendedName>
</protein>
<dbReference type="Proteomes" id="UP000001823">
    <property type="component" value="Chromosome"/>
</dbReference>
<evidence type="ECO:0000256" key="1">
    <source>
        <dbReference type="ARBA" id="ARBA00022475"/>
    </source>
</evidence>
<dbReference type="Pfam" id="PF14450">
    <property type="entry name" value="FtsA"/>
    <property type="match status" value="1"/>
</dbReference>
<evidence type="ECO:0000313" key="7">
    <source>
        <dbReference type="EMBL" id="ABG84296.1"/>
    </source>
</evidence>
<comment type="similarity">
    <text evidence="5">Belongs to the FtsA/MreB family.</text>
</comment>
<dbReference type="InterPro" id="IPR020823">
    <property type="entry name" value="Cell_div_FtsA"/>
</dbReference>
<evidence type="ECO:0000256" key="4">
    <source>
        <dbReference type="ARBA" id="ARBA00023306"/>
    </source>
</evidence>
<keyword evidence="8" id="KW-1185">Reference proteome</keyword>
<keyword evidence="4 5" id="KW-0131">Cell cycle</keyword>
<dbReference type="SMART" id="SM00842">
    <property type="entry name" value="FtsA"/>
    <property type="match status" value="1"/>
</dbReference>
<dbReference type="InterPro" id="IPR003494">
    <property type="entry name" value="SHS2_FtsA"/>
</dbReference>
<evidence type="ECO:0000313" key="8">
    <source>
        <dbReference type="Proteomes" id="UP000001823"/>
    </source>
</evidence>
<accession>A0A0H2YUM2</accession>
<keyword evidence="1" id="KW-1003">Cell membrane</keyword>
<comment type="subunit">
    <text evidence="5">Interacts with FtsZ.</text>
</comment>
<comment type="function">
    <text evidence="5">Cell division protein that is involved in the assembly of the Z ring. May serve as a membrane anchor for the Z ring.</text>
</comment>
<dbReference type="PaxDb" id="195103-CPF_2019"/>
<dbReference type="AlphaFoldDB" id="A0A0H2YUM2"/>
<dbReference type="GO" id="GO:0032153">
    <property type="term" value="C:cell division site"/>
    <property type="evidence" value="ECO:0007669"/>
    <property type="project" value="TreeGrafter"/>
</dbReference>
<dbReference type="InterPro" id="IPR050696">
    <property type="entry name" value="FtsA/MreB"/>
</dbReference>
<name>A0A0H2YUM2_CLOP1</name>
<keyword evidence="3" id="KW-0472">Membrane</keyword>
<evidence type="ECO:0000259" key="6">
    <source>
        <dbReference type="SMART" id="SM00842"/>
    </source>
</evidence>
<dbReference type="GO" id="GO:0009898">
    <property type="term" value="C:cytoplasmic side of plasma membrane"/>
    <property type="evidence" value="ECO:0007669"/>
    <property type="project" value="TreeGrafter"/>
</dbReference>
<dbReference type="KEGG" id="cpf:CPF_2019"/>
<dbReference type="EMBL" id="CP000246">
    <property type="protein sequence ID" value="ABG84296.1"/>
    <property type="molecule type" value="Genomic_DNA"/>
</dbReference>
<proteinExistence type="inferred from homology"/>
<reference evidence="7 8" key="1">
    <citation type="journal article" date="2006" name="Genome Res.">
        <title>Skewed genomic variability in strains of the toxigenic bacterial pathogen, Clostridium perfringens.</title>
        <authorList>
            <person name="Myers G.S."/>
            <person name="Rasko D.A."/>
            <person name="Cheung J.K."/>
            <person name="Ravel J."/>
            <person name="Seshadri R."/>
            <person name="Deboy R.T."/>
            <person name="Ren Q."/>
            <person name="Varga J."/>
            <person name="Awad M.M."/>
            <person name="Brinkac L.M."/>
            <person name="Daugherty S.C."/>
            <person name="Haft D.H."/>
            <person name="Dodson R.J."/>
            <person name="Madupu R."/>
            <person name="Nelson W.C."/>
            <person name="Rosovitz M.J."/>
            <person name="Sullivan S.A."/>
            <person name="Khouri H."/>
            <person name="Dimitrov G.I."/>
            <person name="Watkins K.L."/>
            <person name="Mulligan S."/>
            <person name="Benton J."/>
            <person name="Radune D."/>
            <person name="Fisher D.J."/>
            <person name="Atkins H.S."/>
            <person name="Hiscox T."/>
            <person name="Jost B.H."/>
            <person name="Billington S.J."/>
            <person name="Songer J.G."/>
            <person name="McClane B.A."/>
            <person name="Titball R.W."/>
            <person name="Rood J.I."/>
            <person name="Melville S.B."/>
            <person name="Paulsen I.T."/>
        </authorList>
    </citation>
    <scope>NUCLEOTIDE SEQUENCE [LARGE SCALE GENOMIC DNA]</scope>
    <source>
        <strain evidence="8">ATCC 13124 / DSM 756 / JCM 1290 / NCIMB 6125 / NCTC 8237 / S 107 / Type A</strain>
    </source>
</reference>
<sequence>MSKNIVGLDIGNRNICAAISGENENGEFEVLDFVVKDLQGVSKGKIIDEESVVKTIKECLKELEEKSGHNIQGVYLSLKNNDCRMVENKGYSYTDNDDSLVFKENIEEAYIEGRTLKLSEEECVADSTINSFYTEEFGFVQNPIGIRAERIEIDEDLIIAPKSKISTLNKIILEAGYEVLGTVSLGFGFKNVFLSKKTETSNVVIIDVGAEETQIYSYKGNTLKDMDYIPLGGRNISKDLAICLSISEEEAERLKLQYSSKYYSIRKDYNNISFEEHILDTYLIHDIIDARLSEIVELVNSKLMERDILNTTDMIILTGDGISYYEHIKERIEYTTDKDVRIFTKKQFLFDNSSIINSISIVKEVYDRLKLICDEELLSGRKVTVDKENKSENKSVKKRGLSKIMAFLEELF</sequence>
<evidence type="ECO:0000256" key="3">
    <source>
        <dbReference type="ARBA" id="ARBA00023136"/>
    </source>
</evidence>
<dbReference type="PANTHER" id="PTHR32432">
    <property type="entry name" value="CELL DIVISION PROTEIN FTSA-RELATED"/>
    <property type="match status" value="1"/>
</dbReference>
<dbReference type="GO" id="GO:0051301">
    <property type="term" value="P:cell division"/>
    <property type="evidence" value="ECO:0007669"/>
    <property type="project" value="UniProtKB-KW"/>
</dbReference>
<dbReference type="STRING" id="195103.CPF_2019"/>
<dbReference type="PIRSF" id="PIRSF003101">
    <property type="entry name" value="FtsA"/>
    <property type="match status" value="1"/>
</dbReference>